<evidence type="ECO:0000313" key="3">
    <source>
        <dbReference type="Proteomes" id="UP000008367"/>
    </source>
</evidence>
<dbReference type="Proteomes" id="UP000008367">
    <property type="component" value="Unassembled WGS sequence"/>
</dbReference>
<evidence type="ECO:0000259" key="1">
    <source>
        <dbReference type="Pfam" id="PF01118"/>
    </source>
</evidence>
<dbReference type="Gene3D" id="3.40.50.720">
    <property type="entry name" value="NAD(P)-binding Rossmann-like Domain"/>
    <property type="match status" value="1"/>
</dbReference>
<gene>
    <name evidence="2" type="ORF">VCHENC02_3585</name>
</gene>
<evidence type="ECO:0000313" key="2">
    <source>
        <dbReference type="EMBL" id="EKM30703.1"/>
    </source>
</evidence>
<dbReference type="InterPro" id="IPR000534">
    <property type="entry name" value="Semialdehyde_DH_NAD-bd"/>
</dbReference>
<dbReference type="EMBL" id="AJSR01001525">
    <property type="protein sequence ID" value="EKM30703.1"/>
    <property type="molecule type" value="Genomic_DNA"/>
</dbReference>
<dbReference type="AlphaFoldDB" id="A0A454CWA8"/>
<proteinExistence type="predicted"/>
<feature type="domain" description="Semialdehyde dehydrogenase NAD-binding" evidence="1">
    <location>
        <begin position="2"/>
        <end position="28"/>
    </location>
</feature>
<dbReference type="InterPro" id="IPR036291">
    <property type="entry name" value="NAD(P)-bd_dom_sf"/>
</dbReference>
<organism evidence="2 3">
    <name type="scientific">Vibrio harveyi</name>
    <name type="common">Beneckea harveyi</name>
    <dbReference type="NCBI Taxonomy" id="669"/>
    <lineage>
        <taxon>Bacteria</taxon>
        <taxon>Pseudomonadati</taxon>
        <taxon>Pseudomonadota</taxon>
        <taxon>Gammaproteobacteria</taxon>
        <taxon>Vibrionales</taxon>
        <taxon>Vibrionaceae</taxon>
        <taxon>Vibrio</taxon>
    </lineage>
</organism>
<reference evidence="2 3" key="1">
    <citation type="submission" date="2012-10" db="EMBL/GenBank/DDBJ databases">
        <title>Genome sequence of Vibrio Cholerae HENC-02.</title>
        <authorList>
            <person name="Eppinger M."/>
            <person name="Hasan N.A."/>
            <person name="Sengamalay N."/>
            <person name="Hine E."/>
            <person name="Su Q."/>
            <person name="Daugherty S.C."/>
            <person name="Young S."/>
            <person name="Sadzewicz L."/>
            <person name="Tallon L."/>
            <person name="Cebula T.A."/>
            <person name="Ravel J."/>
            <person name="Colwell R.R."/>
        </authorList>
    </citation>
    <scope>NUCLEOTIDE SEQUENCE [LARGE SCALE GENOMIC DNA]</scope>
    <source>
        <strain evidence="2 3">HENC-02</strain>
    </source>
</reference>
<comment type="caution">
    <text evidence="2">The sequence shown here is derived from an EMBL/GenBank/DDBJ whole genome shotgun (WGS) entry which is preliminary data.</text>
</comment>
<dbReference type="GO" id="GO:0016620">
    <property type="term" value="F:oxidoreductase activity, acting on the aldehyde or oxo group of donors, NAD or NADP as acceptor"/>
    <property type="evidence" value="ECO:0007669"/>
    <property type="project" value="InterPro"/>
</dbReference>
<dbReference type="Pfam" id="PF01118">
    <property type="entry name" value="Semialdhyde_dh"/>
    <property type="match status" value="1"/>
</dbReference>
<dbReference type="GO" id="GO:0051287">
    <property type="term" value="F:NAD binding"/>
    <property type="evidence" value="ECO:0007669"/>
    <property type="project" value="InterPro"/>
</dbReference>
<accession>A0A454CWA8</accession>
<name>A0A454CWA8_VIBHA</name>
<feature type="non-terminal residue" evidence="2">
    <location>
        <position position="30"/>
    </location>
</feature>
<sequence>MRVGLVGWRGMVGSVLMQRMVEEKDFDLIE</sequence>
<protein>
    <submittedName>
        <fullName evidence="2">Semialdehyde dehydrogenase, NAD binding domain protein</fullName>
    </submittedName>
</protein>
<dbReference type="SUPFAM" id="SSF51735">
    <property type="entry name" value="NAD(P)-binding Rossmann-fold domains"/>
    <property type="match status" value="1"/>
</dbReference>